<dbReference type="OrthoDB" id="24954at2157"/>
<dbReference type="STRING" id="877455.Metbo_0008"/>
<dbReference type="eggNOG" id="arCOG00696">
    <property type="taxonomic scope" value="Archaea"/>
</dbReference>
<feature type="domain" description="Amidohydrolase-related" evidence="1">
    <location>
        <begin position="57"/>
        <end position="408"/>
    </location>
</feature>
<keyword evidence="2" id="KW-0378">Hydrolase</keyword>
<accession>F0T6M8</accession>
<dbReference type="SUPFAM" id="SSF51338">
    <property type="entry name" value="Composite domain of metallo-dependent hydrolases"/>
    <property type="match status" value="1"/>
</dbReference>
<dbReference type="GeneID" id="10276430"/>
<dbReference type="GO" id="GO:0016810">
    <property type="term" value="F:hydrolase activity, acting on carbon-nitrogen (but not peptide) bonds"/>
    <property type="evidence" value="ECO:0007669"/>
    <property type="project" value="InterPro"/>
</dbReference>
<protein>
    <submittedName>
        <fullName evidence="2">Amidohydrolase</fullName>
    </submittedName>
</protein>
<dbReference type="CDD" id="cd01299">
    <property type="entry name" value="Met_dep_hydrolase_A"/>
    <property type="match status" value="1"/>
</dbReference>
<gene>
    <name evidence="2" type="ordered locus">Metbo_0008</name>
</gene>
<dbReference type="PANTHER" id="PTHR43135">
    <property type="entry name" value="ALPHA-D-RIBOSE 1-METHYLPHOSPHONATE 5-TRIPHOSPHATE DIPHOSPHATASE"/>
    <property type="match status" value="1"/>
</dbReference>
<dbReference type="EMBL" id="CP002551">
    <property type="protein sequence ID" value="ADZ08261.1"/>
    <property type="molecule type" value="Genomic_DNA"/>
</dbReference>
<evidence type="ECO:0000313" key="3">
    <source>
        <dbReference type="Proteomes" id="UP000007490"/>
    </source>
</evidence>
<evidence type="ECO:0000259" key="1">
    <source>
        <dbReference type="Pfam" id="PF01979"/>
    </source>
</evidence>
<dbReference type="HOGENOM" id="CLU_023620_2_2_2"/>
<dbReference type="PANTHER" id="PTHR43135:SF3">
    <property type="entry name" value="ALPHA-D-RIBOSE 1-METHYLPHOSPHONATE 5-TRIPHOSPHATE DIPHOSPHATASE"/>
    <property type="match status" value="1"/>
</dbReference>
<dbReference type="InterPro" id="IPR011059">
    <property type="entry name" value="Metal-dep_hydrolase_composite"/>
</dbReference>
<dbReference type="InterPro" id="IPR006680">
    <property type="entry name" value="Amidohydro-rel"/>
</dbReference>
<dbReference type="Pfam" id="PF01979">
    <property type="entry name" value="Amidohydro_1"/>
    <property type="match status" value="1"/>
</dbReference>
<name>F0T6M8_METLA</name>
<dbReference type="Proteomes" id="UP000007490">
    <property type="component" value="Chromosome"/>
</dbReference>
<dbReference type="Gene3D" id="2.30.40.10">
    <property type="entry name" value="Urease, subunit C, domain 1"/>
    <property type="match status" value="1"/>
</dbReference>
<evidence type="ECO:0000313" key="2">
    <source>
        <dbReference type="EMBL" id="ADZ08261.1"/>
    </source>
</evidence>
<reference evidence="3" key="1">
    <citation type="submission" date="2011-02" db="EMBL/GenBank/DDBJ databases">
        <title>Complete sequence of Methanobacterium sp. AL-21.</title>
        <authorList>
            <consortium name="US DOE Joint Genome Institute"/>
            <person name="Lucas S."/>
            <person name="Copeland A."/>
            <person name="Lapidus A."/>
            <person name="Cheng J.-F."/>
            <person name="Goodwin L."/>
            <person name="Pitluck S."/>
            <person name="Chertkov O."/>
            <person name="Detter J.C."/>
            <person name="Han C."/>
            <person name="Tapia R."/>
            <person name="Land M."/>
            <person name="Hauser L."/>
            <person name="Kyrpides N."/>
            <person name="Ivanova N."/>
            <person name="Mikhailova N."/>
            <person name="Pagani I."/>
            <person name="Cadillo-Quiroz H."/>
            <person name="Imachi H."/>
            <person name="Zinder S."/>
            <person name="Liu W."/>
            <person name="Woyke T."/>
        </authorList>
    </citation>
    <scope>NUCLEOTIDE SEQUENCE [LARGE SCALE GENOMIC DNA]</scope>
    <source>
        <strain evidence="3">AL-21</strain>
    </source>
</reference>
<dbReference type="SUPFAM" id="SSF51556">
    <property type="entry name" value="Metallo-dependent hydrolases"/>
    <property type="match status" value="1"/>
</dbReference>
<dbReference type="Gene3D" id="3.20.20.140">
    <property type="entry name" value="Metal-dependent hydrolases"/>
    <property type="match status" value="1"/>
</dbReference>
<keyword evidence="3" id="KW-1185">Reference proteome</keyword>
<dbReference type="InterPro" id="IPR032466">
    <property type="entry name" value="Metal_Hydrolase"/>
</dbReference>
<dbReference type="RefSeq" id="WP_013643612.1">
    <property type="nucleotide sequence ID" value="NC_015216.1"/>
</dbReference>
<organism evidence="2 3">
    <name type="scientific">Methanobacterium lacus (strain AL-21)</name>
    <dbReference type="NCBI Taxonomy" id="877455"/>
    <lineage>
        <taxon>Archaea</taxon>
        <taxon>Methanobacteriati</taxon>
        <taxon>Methanobacteriota</taxon>
        <taxon>Methanomada group</taxon>
        <taxon>Methanobacteria</taxon>
        <taxon>Methanobacteriales</taxon>
        <taxon>Methanobacteriaceae</taxon>
        <taxon>Methanobacterium</taxon>
    </lineage>
</organism>
<proteinExistence type="predicted"/>
<sequence>MSYTLIRNGTLINGNGGKPIKNAAVLIKNNIIIAAGSEKAIEIPKTDLKIIDAEECFILPGFIDAHVHIMTEGFAREDTIYTPHSLYFYNAIEFMKKTIFAGITTARDAGMADVGVKMAIDKGLITGPRLQISVAPLTITGGHFDFWLTSGFDIKPMYPGLPDGIADGPENVRKKVREVMRSGAEFIKVMVTGGVISANDKPEHPQFTLEELKVMVEEAKFRDLQVVAHAHGNKGIINAVTAGVNSVEHGTCLDDESIGLMLENNTYLVPTFIAMKINKEMAEDETSSIPDWSREDAIRMEKVHETNMRRAYQAGVKIVMGTDSGVVPHGQNLKELGYLCDMGMDPMEAIVAGTKRAAESLRLDSKVGTLEAGKLADVVLSKKNPLEYIKTLGNPDNIVMVIKDGVIVKNIHSIN</sequence>
<dbReference type="AlphaFoldDB" id="F0T6M8"/>
<dbReference type="KEGG" id="mel:Metbo_0008"/>
<reference evidence="2 3" key="2">
    <citation type="journal article" date="2014" name="Int. J. Syst. Evol. Microbiol.">
        <title>Methanobacterium paludis sp. nov. and a novel strain of Methanobacterium lacus isolated from northern peatlands.</title>
        <authorList>
            <person name="Cadillo-Quiroz H."/>
            <person name="Brauer S.L."/>
            <person name="Goodson N."/>
            <person name="Yavitt J.B."/>
            <person name="Zinder S.H."/>
        </authorList>
    </citation>
    <scope>NUCLEOTIDE SEQUENCE [LARGE SCALE GENOMIC DNA]</scope>
    <source>
        <strain evidence="2 3">AL-21</strain>
    </source>
</reference>
<dbReference type="InterPro" id="IPR057744">
    <property type="entry name" value="OTAase-like"/>
</dbReference>
<dbReference type="InterPro" id="IPR051781">
    <property type="entry name" value="Metallo-dep_Hydrolase"/>
</dbReference>